<evidence type="ECO:0000256" key="2">
    <source>
        <dbReference type="SAM" id="Phobius"/>
    </source>
</evidence>
<feature type="region of interest" description="Disordered" evidence="1">
    <location>
        <begin position="1"/>
        <end position="42"/>
    </location>
</feature>
<gene>
    <name evidence="3" type="ORF">ACFSYJ_13170</name>
</gene>
<dbReference type="Proteomes" id="UP001597419">
    <property type="component" value="Unassembled WGS sequence"/>
</dbReference>
<feature type="compositionally biased region" description="Low complexity" evidence="1">
    <location>
        <begin position="240"/>
        <end position="263"/>
    </location>
</feature>
<feature type="transmembrane region" description="Helical" evidence="2">
    <location>
        <begin position="131"/>
        <end position="155"/>
    </location>
</feature>
<feature type="compositionally biased region" description="Pro residues" evidence="1">
    <location>
        <begin position="31"/>
        <end position="41"/>
    </location>
</feature>
<feature type="transmembrane region" description="Helical" evidence="2">
    <location>
        <begin position="75"/>
        <end position="96"/>
    </location>
</feature>
<keyword evidence="2" id="KW-1133">Transmembrane helix</keyword>
<name>A0ABW5GET4_9PSEU</name>
<organism evidence="3 4">
    <name type="scientific">Amycolatopsis samaneae</name>
    <dbReference type="NCBI Taxonomy" id="664691"/>
    <lineage>
        <taxon>Bacteria</taxon>
        <taxon>Bacillati</taxon>
        <taxon>Actinomycetota</taxon>
        <taxon>Actinomycetes</taxon>
        <taxon>Pseudonocardiales</taxon>
        <taxon>Pseudonocardiaceae</taxon>
        <taxon>Amycolatopsis</taxon>
    </lineage>
</organism>
<feature type="compositionally biased region" description="Pro residues" evidence="1">
    <location>
        <begin position="228"/>
        <end position="239"/>
    </location>
</feature>
<dbReference type="EMBL" id="JBHUKU010000006">
    <property type="protein sequence ID" value="MFD2459557.1"/>
    <property type="molecule type" value="Genomic_DNA"/>
</dbReference>
<keyword evidence="4" id="KW-1185">Reference proteome</keyword>
<keyword evidence="2" id="KW-0812">Transmembrane</keyword>
<evidence type="ECO:0000256" key="1">
    <source>
        <dbReference type="SAM" id="MobiDB-lite"/>
    </source>
</evidence>
<proteinExistence type="predicted"/>
<evidence type="ECO:0000313" key="4">
    <source>
        <dbReference type="Proteomes" id="UP001597419"/>
    </source>
</evidence>
<sequence length="276" mass="28095">MTFPSGGPGYPQQGGGQQPPSTPPHSGAFPPQAPPQPPPPAAAGVAIPQNLPMLLSLAVTVLGVVQYFIGFSDEASVVGQETLFLLVGGLLAALYVLPKGPKALPFAALFSLLGAFETLDDIIGVREGVSVPGIVTVIFILGILQMLLAVGALLLEHGVIKPPAPKPAAPQAPYGQQFGQPGQPQGTTQFAQPSPQQYAQQPGQPQAPQGPVAAAGEPSAPFSQPASYTPPTPPTPPPSQATTYAPQQGQFFQQPSSSSGEQQNPGTPPGGFGKQG</sequence>
<keyword evidence="2" id="KW-0472">Membrane</keyword>
<dbReference type="InterPro" id="IPR035166">
    <property type="entry name" value="DUF5336"/>
</dbReference>
<feature type="transmembrane region" description="Helical" evidence="2">
    <location>
        <begin position="51"/>
        <end position="69"/>
    </location>
</feature>
<feature type="region of interest" description="Disordered" evidence="1">
    <location>
        <begin position="165"/>
        <end position="276"/>
    </location>
</feature>
<feature type="compositionally biased region" description="Gly residues" evidence="1">
    <location>
        <begin position="1"/>
        <end position="17"/>
    </location>
</feature>
<dbReference type="RefSeq" id="WP_345396966.1">
    <property type="nucleotide sequence ID" value="NZ_BAABHG010000008.1"/>
</dbReference>
<feature type="compositionally biased region" description="Low complexity" evidence="1">
    <location>
        <begin position="171"/>
        <end position="216"/>
    </location>
</feature>
<dbReference type="Pfam" id="PF17270">
    <property type="entry name" value="DUF5336"/>
    <property type="match status" value="1"/>
</dbReference>
<reference evidence="4" key="1">
    <citation type="journal article" date="2019" name="Int. J. Syst. Evol. Microbiol.">
        <title>The Global Catalogue of Microorganisms (GCM) 10K type strain sequencing project: providing services to taxonomists for standard genome sequencing and annotation.</title>
        <authorList>
            <consortium name="The Broad Institute Genomics Platform"/>
            <consortium name="The Broad Institute Genome Sequencing Center for Infectious Disease"/>
            <person name="Wu L."/>
            <person name="Ma J."/>
        </authorList>
    </citation>
    <scope>NUCLEOTIDE SEQUENCE [LARGE SCALE GENOMIC DNA]</scope>
    <source>
        <strain evidence="4">CGMCC 4.7643</strain>
    </source>
</reference>
<comment type="caution">
    <text evidence="3">The sequence shown here is derived from an EMBL/GenBank/DDBJ whole genome shotgun (WGS) entry which is preliminary data.</text>
</comment>
<evidence type="ECO:0000313" key="3">
    <source>
        <dbReference type="EMBL" id="MFD2459557.1"/>
    </source>
</evidence>
<accession>A0ABW5GET4</accession>
<protein>
    <submittedName>
        <fullName evidence="3">DUF5336 domain-containing protein</fullName>
    </submittedName>
</protein>